<gene>
    <name evidence="4" type="ORF">pEaSNUABM5_00097</name>
</gene>
<name>A0A7T8EPY2_9CAUD</name>
<keyword evidence="2" id="KW-0899">Viral immunoevasion</keyword>
<keyword evidence="5" id="KW-1185">Reference proteome</keyword>
<feature type="transmembrane region" description="Helical" evidence="3">
    <location>
        <begin position="15"/>
        <end position="35"/>
    </location>
</feature>
<keyword evidence="3" id="KW-0812">Transmembrane</keyword>
<dbReference type="InterPro" id="IPR009079">
    <property type="entry name" value="4_helix_cytokine-like_core"/>
</dbReference>
<organism evidence="4 5">
    <name type="scientific">Erwinia phage pEa_SNUABM_5</name>
    <dbReference type="NCBI Taxonomy" id="2797313"/>
    <lineage>
        <taxon>Viruses</taxon>
        <taxon>Duplodnaviria</taxon>
        <taxon>Heunggongvirae</taxon>
        <taxon>Uroviricota</taxon>
        <taxon>Caudoviricetes</taxon>
        <taxon>Rivsvirus</taxon>
        <taxon>Rivsvirus SNUABM5</taxon>
    </lineage>
</organism>
<proteinExistence type="predicted"/>
<keyword evidence="3" id="KW-1133">Transmembrane helix</keyword>
<evidence type="ECO:0000256" key="1">
    <source>
        <dbReference type="ARBA" id="ARBA00022938"/>
    </source>
</evidence>
<evidence type="ECO:0000256" key="2">
    <source>
        <dbReference type="ARBA" id="ARBA00023280"/>
    </source>
</evidence>
<dbReference type="Proteomes" id="UP000596123">
    <property type="component" value="Segment"/>
</dbReference>
<sequence>MSWSDVLGLLLGSNFPTFLSVAALTAGSAFFYFYVLPRLDRLKELETKEKEGAFESTGVVDSLKSIQEAVTLLAESGPVDNLDFKEGIDSIYKAMQRFERQLSTMSKDTRDGNEVQNEILRNLHELRMEVTVLRQRVQSISSALYQTTGTTGGALGDLRELQ</sequence>
<keyword evidence="2" id="KW-0945">Host-virus interaction</keyword>
<evidence type="ECO:0000256" key="3">
    <source>
        <dbReference type="SAM" id="Phobius"/>
    </source>
</evidence>
<evidence type="ECO:0000313" key="4">
    <source>
        <dbReference type="EMBL" id="QQO90239.1"/>
    </source>
</evidence>
<evidence type="ECO:0000313" key="5">
    <source>
        <dbReference type="Proteomes" id="UP000596123"/>
    </source>
</evidence>
<protein>
    <submittedName>
        <fullName evidence="4">Uncharacterized protein</fullName>
    </submittedName>
</protein>
<keyword evidence="3" id="KW-0472">Membrane</keyword>
<accession>A0A7T8EPY2</accession>
<reference evidence="4 5" key="1">
    <citation type="submission" date="2020-12" db="EMBL/GenBank/DDBJ databases">
        <title>Complete genome sequence of Erwinia phage pEa_SNUABM_5.</title>
        <authorList>
            <person name="Kim S.G."/>
            <person name="Lee S.B."/>
            <person name="Kwon J."/>
            <person name="Park S.C."/>
        </authorList>
    </citation>
    <scope>NUCLEOTIDE SEQUENCE [LARGE SCALE GENOMIC DNA]</scope>
</reference>
<dbReference type="Gene3D" id="1.20.1250.10">
    <property type="match status" value="1"/>
</dbReference>
<dbReference type="EMBL" id="MW366843">
    <property type="protein sequence ID" value="QQO90239.1"/>
    <property type="molecule type" value="Genomic_DNA"/>
</dbReference>
<keyword evidence="1" id="KW-1125">Evasion of host immunity by viral interleukin-like protein</keyword>